<dbReference type="InterPro" id="IPR023214">
    <property type="entry name" value="HAD_sf"/>
</dbReference>
<dbReference type="GO" id="GO:0016787">
    <property type="term" value="F:hydrolase activity"/>
    <property type="evidence" value="ECO:0007669"/>
    <property type="project" value="UniProtKB-KW"/>
</dbReference>
<reference evidence="1 2" key="1">
    <citation type="submission" date="2017-08" db="EMBL/GenBank/DDBJ databases">
        <title>The complete genome sequence of Nocardiopsis gilva YIM 90087.</title>
        <authorList>
            <person name="Yin M."/>
            <person name="Tang S."/>
        </authorList>
    </citation>
    <scope>NUCLEOTIDE SEQUENCE [LARGE SCALE GENOMIC DNA]</scope>
    <source>
        <strain evidence="1 2">YIM 90087</strain>
    </source>
</reference>
<keyword evidence="1" id="KW-0378">Hydrolase</keyword>
<dbReference type="InterPro" id="IPR036412">
    <property type="entry name" value="HAD-like_sf"/>
</dbReference>
<dbReference type="AlphaFoldDB" id="A0A223S166"/>
<proteinExistence type="predicted"/>
<evidence type="ECO:0000313" key="2">
    <source>
        <dbReference type="Proteomes" id="UP000215005"/>
    </source>
</evidence>
<accession>A0A223S166</accession>
<gene>
    <name evidence="1" type="ORF">CDO52_02940</name>
</gene>
<name>A0A223S166_9ACTN</name>
<dbReference type="SUPFAM" id="SSF56784">
    <property type="entry name" value="HAD-like"/>
    <property type="match status" value="1"/>
</dbReference>
<dbReference type="EMBL" id="CP022753">
    <property type="protein sequence ID" value="ASU81883.1"/>
    <property type="molecule type" value="Genomic_DNA"/>
</dbReference>
<keyword evidence="2" id="KW-1185">Reference proteome</keyword>
<organism evidence="1 2">
    <name type="scientific">Nocardiopsis gilva YIM 90087</name>
    <dbReference type="NCBI Taxonomy" id="1235441"/>
    <lineage>
        <taxon>Bacteria</taxon>
        <taxon>Bacillati</taxon>
        <taxon>Actinomycetota</taxon>
        <taxon>Actinomycetes</taxon>
        <taxon>Streptosporangiales</taxon>
        <taxon>Nocardiopsidaceae</taxon>
        <taxon>Nocardiopsis</taxon>
    </lineage>
</organism>
<dbReference type="RefSeq" id="WP_017621635.1">
    <property type="nucleotide sequence ID" value="NZ_ANBG01000431.1"/>
</dbReference>
<dbReference type="Proteomes" id="UP000215005">
    <property type="component" value="Chromosome"/>
</dbReference>
<sequence length="232" mass="25844">MADKLEQLKLAAVNIDGVLLNDTFSPVIYNFIVSRGGEYTADVERSIFSQPQLVGGQGMANAARVPWTAQEAIDVYFKEREEYVRDHPVQLLDGAIDLLRRLRSLGLQTVSYGGLSKSHFDHYLGEHADLFDGPGYVCTNDFRPGLREITTEIFGLDYDQVLFIDDVARVAEVAKALEIPFIGHPSSFEHSFQPQLMRESGARHIVDSLHAIDEGLLRTLDAEAAAHSVWRG</sequence>
<dbReference type="Gene3D" id="3.40.50.1000">
    <property type="entry name" value="HAD superfamily/HAD-like"/>
    <property type="match status" value="1"/>
</dbReference>
<dbReference type="KEGG" id="ngv:CDO52_02940"/>
<protein>
    <submittedName>
        <fullName evidence="1">Haloacid dehalogenase-like hydrolase</fullName>
    </submittedName>
</protein>
<evidence type="ECO:0000313" key="1">
    <source>
        <dbReference type="EMBL" id="ASU81883.1"/>
    </source>
</evidence>
<dbReference type="OrthoDB" id="330583at2"/>